<keyword evidence="3" id="KW-0444">Lipid biosynthesis</keyword>
<dbReference type="GO" id="GO:0005886">
    <property type="term" value="C:plasma membrane"/>
    <property type="evidence" value="ECO:0007669"/>
    <property type="project" value="TreeGrafter"/>
</dbReference>
<evidence type="ECO:0000256" key="12">
    <source>
        <dbReference type="ARBA" id="ARBA00023264"/>
    </source>
</evidence>
<dbReference type="InterPro" id="IPR050187">
    <property type="entry name" value="Lipid_Phosphate_FormReg"/>
</dbReference>
<protein>
    <submittedName>
        <fullName evidence="14">Diacylglycerol kinase family lipid kinase</fullName>
    </submittedName>
</protein>
<dbReference type="GO" id="GO:0008654">
    <property type="term" value="P:phospholipid biosynthetic process"/>
    <property type="evidence" value="ECO:0007669"/>
    <property type="project" value="UniProtKB-KW"/>
</dbReference>
<evidence type="ECO:0000256" key="11">
    <source>
        <dbReference type="ARBA" id="ARBA00023209"/>
    </source>
</evidence>
<organism evidence="14 15">
    <name type="scientific">Lactococcus taiwanensis</name>
    <dbReference type="NCBI Taxonomy" id="1151742"/>
    <lineage>
        <taxon>Bacteria</taxon>
        <taxon>Bacillati</taxon>
        <taxon>Bacillota</taxon>
        <taxon>Bacilli</taxon>
        <taxon>Lactobacillales</taxon>
        <taxon>Streptococcaceae</taxon>
        <taxon>Lactococcus</taxon>
    </lineage>
</organism>
<dbReference type="Pfam" id="PF00781">
    <property type="entry name" value="DAGK_cat"/>
    <property type="match status" value="1"/>
</dbReference>
<gene>
    <name evidence="14" type="ORF">JW886_08175</name>
</gene>
<dbReference type="InterPro" id="IPR045540">
    <property type="entry name" value="YegS/DAGK_C"/>
</dbReference>
<dbReference type="PANTHER" id="PTHR12358">
    <property type="entry name" value="SPHINGOSINE KINASE"/>
    <property type="match status" value="1"/>
</dbReference>
<evidence type="ECO:0000256" key="10">
    <source>
        <dbReference type="ARBA" id="ARBA00023098"/>
    </source>
</evidence>
<dbReference type="RefSeq" id="WP_075526201.1">
    <property type="nucleotide sequence ID" value="NZ_CP070872.1"/>
</dbReference>
<evidence type="ECO:0000259" key="13">
    <source>
        <dbReference type="PROSITE" id="PS50146"/>
    </source>
</evidence>
<dbReference type="GO" id="GO:0004143">
    <property type="term" value="F:ATP-dependent diacylglycerol kinase activity"/>
    <property type="evidence" value="ECO:0007669"/>
    <property type="project" value="TreeGrafter"/>
</dbReference>
<keyword evidence="6" id="KW-0547">Nucleotide-binding</keyword>
<keyword evidence="8" id="KW-0067">ATP-binding</keyword>
<dbReference type="PANTHER" id="PTHR12358:SF106">
    <property type="entry name" value="LIPID KINASE YEGS"/>
    <property type="match status" value="1"/>
</dbReference>
<evidence type="ECO:0000256" key="2">
    <source>
        <dbReference type="ARBA" id="ARBA00005983"/>
    </source>
</evidence>
<keyword evidence="10" id="KW-0443">Lipid metabolism</keyword>
<dbReference type="NCBIfam" id="TIGR00147">
    <property type="entry name" value="YegS/Rv2252/BmrU family lipid kinase"/>
    <property type="match status" value="1"/>
</dbReference>
<keyword evidence="15" id="KW-1185">Reference proteome</keyword>
<keyword evidence="11" id="KW-0594">Phospholipid biosynthesis</keyword>
<evidence type="ECO:0000256" key="9">
    <source>
        <dbReference type="ARBA" id="ARBA00022842"/>
    </source>
</evidence>
<dbReference type="EMBL" id="CP070872">
    <property type="protein sequence ID" value="QSE76428.1"/>
    <property type="molecule type" value="Genomic_DNA"/>
</dbReference>
<dbReference type="InterPro" id="IPR005218">
    <property type="entry name" value="Diacylglycerol/lipid_kinase"/>
</dbReference>
<dbReference type="Gene3D" id="2.60.200.40">
    <property type="match status" value="1"/>
</dbReference>
<comment type="cofactor">
    <cofactor evidence="1">
        <name>Mg(2+)</name>
        <dbReference type="ChEBI" id="CHEBI:18420"/>
    </cofactor>
</comment>
<dbReference type="InterPro" id="IPR016064">
    <property type="entry name" value="NAD/diacylglycerol_kinase_sf"/>
</dbReference>
<comment type="similarity">
    <text evidence="2">Belongs to the diacylglycerol/lipid kinase family.</text>
</comment>
<name>A0AA45KH39_9LACT</name>
<evidence type="ECO:0000313" key="15">
    <source>
        <dbReference type="Proteomes" id="UP000663608"/>
    </source>
</evidence>
<keyword evidence="7 14" id="KW-0418">Kinase</keyword>
<keyword evidence="9" id="KW-0460">Magnesium</keyword>
<dbReference type="Gene3D" id="3.40.50.10330">
    <property type="entry name" value="Probable inorganic polyphosphate/atp-NAD kinase, domain 1"/>
    <property type="match status" value="1"/>
</dbReference>
<dbReference type="InterPro" id="IPR001206">
    <property type="entry name" value="Diacylglycerol_kinase_cat_dom"/>
</dbReference>
<evidence type="ECO:0000256" key="4">
    <source>
        <dbReference type="ARBA" id="ARBA00022679"/>
    </source>
</evidence>
<evidence type="ECO:0000313" key="14">
    <source>
        <dbReference type="EMBL" id="QSE76428.1"/>
    </source>
</evidence>
<accession>A0AA45KH39</accession>
<proteinExistence type="inferred from homology"/>
<dbReference type="Proteomes" id="UP000663608">
    <property type="component" value="Chromosome"/>
</dbReference>
<feature type="domain" description="DAGKc" evidence="13">
    <location>
        <begin position="1"/>
        <end position="134"/>
    </location>
</feature>
<sequence length="304" mass="34277">MKKVKVFYNKKSGNNDQEKVLQTIKDFFERDDNKEFELEFVNPESPKEAVALAKKASEEETNLVIALGGDGTINKICGGVFEGGGKSLLGIVPNGTVNNLSKSLQIPQKLEEALENLKEGEVRKIDIAKVNEDYMMSSLTLGILADIAANVRTSEKKKFGPLAYLKDAYKVLRYNKTYHIEVTYNGKTEHLKTKLLLITMTNTIGGMQALSPEAKVDDGLMRVYSLKEINLLKILLHLRKLRKGQFENFTEMNHFDTAHLKMATRSQRKKDIPYSRIDGDKSDPLPLEIKVYHKALTTITPKEV</sequence>
<keyword evidence="5" id="KW-0479">Metal-binding</keyword>
<dbReference type="AlphaFoldDB" id="A0AA45KH39"/>
<dbReference type="PROSITE" id="PS50146">
    <property type="entry name" value="DAGK"/>
    <property type="match status" value="1"/>
</dbReference>
<dbReference type="GO" id="GO:0046872">
    <property type="term" value="F:metal ion binding"/>
    <property type="evidence" value="ECO:0007669"/>
    <property type="project" value="UniProtKB-KW"/>
</dbReference>
<dbReference type="GO" id="GO:0005524">
    <property type="term" value="F:ATP binding"/>
    <property type="evidence" value="ECO:0007669"/>
    <property type="project" value="UniProtKB-KW"/>
</dbReference>
<keyword evidence="4" id="KW-0808">Transferase</keyword>
<keyword evidence="12" id="KW-1208">Phospholipid metabolism</keyword>
<dbReference type="Pfam" id="PF19279">
    <property type="entry name" value="YegS_C"/>
    <property type="match status" value="1"/>
</dbReference>
<evidence type="ECO:0000256" key="6">
    <source>
        <dbReference type="ARBA" id="ARBA00022741"/>
    </source>
</evidence>
<dbReference type="SMART" id="SM00046">
    <property type="entry name" value="DAGKc"/>
    <property type="match status" value="1"/>
</dbReference>
<evidence type="ECO:0000256" key="3">
    <source>
        <dbReference type="ARBA" id="ARBA00022516"/>
    </source>
</evidence>
<dbReference type="SUPFAM" id="SSF111331">
    <property type="entry name" value="NAD kinase/diacylglycerol kinase-like"/>
    <property type="match status" value="1"/>
</dbReference>
<evidence type="ECO:0000256" key="7">
    <source>
        <dbReference type="ARBA" id="ARBA00022777"/>
    </source>
</evidence>
<evidence type="ECO:0000256" key="8">
    <source>
        <dbReference type="ARBA" id="ARBA00022840"/>
    </source>
</evidence>
<reference evidence="14 15" key="1">
    <citation type="submission" date="2021-02" db="EMBL/GenBank/DDBJ databases">
        <title>Complete genome sequence of Lactococcus lactis strain K_LL004.</title>
        <authorList>
            <person name="Kim H.B."/>
        </authorList>
    </citation>
    <scope>NUCLEOTIDE SEQUENCE [LARGE SCALE GENOMIC DNA]</scope>
    <source>
        <strain evidence="14 15">K_LL004</strain>
    </source>
</reference>
<dbReference type="InterPro" id="IPR017438">
    <property type="entry name" value="ATP-NAD_kinase_N"/>
</dbReference>
<evidence type="ECO:0000256" key="5">
    <source>
        <dbReference type="ARBA" id="ARBA00022723"/>
    </source>
</evidence>
<evidence type="ECO:0000256" key="1">
    <source>
        <dbReference type="ARBA" id="ARBA00001946"/>
    </source>
</evidence>
<dbReference type="KEGG" id="lti:JW886_08175"/>